<comment type="caution">
    <text evidence="2">The sequence shown here is derived from an EMBL/GenBank/DDBJ whole genome shotgun (WGS) entry which is preliminary data.</text>
</comment>
<gene>
    <name evidence="2" type="ORF">SDJN03_04024</name>
</gene>
<feature type="signal peptide" evidence="1">
    <location>
        <begin position="1"/>
        <end position="24"/>
    </location>
</feature>
<protein>
    <submittedName>
        <fullName evidence="2">Uncharacterized protein</fullName>
    </submittedName>
</protein>
<dbReference type="PROSITE" id="PS51257">
    <property type="entry name" value="PROKAR_LIPOPROTEIN"/>
    <property type="match status" value="1"/>
</dbReference>
<reference evidence="2 3" key="1">
    <citation type="journal article" date="2021" name="Hortic Res">
        <title>The domestication of Cucurbita argyrosperma as revealed by the genome of its wild relative.</title>
        <authorList>
            <person name="Barrera-Redondo J."/>
            <person name="Sanchez-de la Vega G."/>
            <person name="Aguirre-Liguori J.A."/>
            <person name="Castellanos-Morales G."/>
            <person name="Gutierrez-Guerrero Y.T."/>
            <person name="Aguirre-Dugua X."/>
            <person name="Aguirre-Planter E."/>
            <person name="Tenaillon M.I."/>
            <person name="Lira-Saade R."/>
            <person name="Eguiarte L.E."/>
        </authorList>
    </citation>
    <scope>NUCLEOTIDE SEQUENCE [LARGE SCALE GENOMIC DNA]</scope>
    <source>
        <strain evidence="2">JBR-2021</strain>
    </source>
</reference>
<keyword evidence="1" id="KW-0732">Signal</keyword>
<evidence type="ECO:0000313" key="2">
    <source>
        <dbReference type="EMBL" id="KAG6603415.1"/>
    </source>
</evidence>
<organism evidence="2 3">
    <name type="scientific">Cucurbita argyrosperma subsp. sororia</name>
    <dbReference type="NCBI Taxonomy" id="37648"/>
    <lineage>
        <taxon>Eukaryota</taxon>
        <taxon>Viridiplantae</taxon>
        <taxon>Streptophyta</taxon>
        <taxon>Embryophyta</taxon>
        <taxon>Tracheophyta</taxon>
        <taxon>Spermatophyta</taxon>
        <taxon>Magnoliopsida</taxon>
        <taxon>eudicotyledons</taxon>
        <taxon>Gunneridae</taxon>
        <taxon>Pentapetalae</taxon>
        <taxon>rosids</taxon>
        <taxon>fabids</taxon>
        <taxon>Cucurbitales</taxon>
        <taxon>Cucurbitaceae</taxon>
        <taxon>Cucurbiteae</taxon>
        <taxon>Cucurbita</taxon>
    </lineage>
</organism>
<dbReference type="AlphaFoldDB" id="A0AAV6NXR5"/>
<dbReference type="Proteomes" id="UP000685013">
    <property type="component" value="Chromosome 3"/>
</dbReference>
<feature type="chain" id="PRO_5043529310" evidence="1">
    <location>
        <begin position="25"/>
        <end position="72"/>
    </location>
</feature>
<accession>A0AAV6NXR5</accession>
<keyword evidence="3" id="KW-1185">Reference proteome</keyword>
<dbReference type="EMBL" id="JAGKQH010000003">
    <property type="protein sequence ID" value="KAG6603415.1"/>
    <property type="molecule type" value="Genomic_DNA"/>
</dbReference>
<evidence type="ECO:0000313" key="3">
    <source>
        <dbReference type="Proteomes" id="UP000685013"/>
    </source>
</evidence>
<evidence type="ECO:0000256" key="1">
    <source>
        <dbReference type="SAM" id="SignalP"/>
    </source>
</evidence>
<name>A0AAV6NXR5_9ROSI</name>
<sequence>MAQKGLFPFLFFFILLVTTTGCLGRTKLVEPPSRRAVEETNLAVRGWTPHGENAFLVKDYAPQTKRSPIHNK</sequence>
<proteinExistence type="predicted"/>
<feature type="non-terminal residue" evidence="2">
    <location>
        <position position="1"/>
    </location>
</feature>